<dbReference type="InterPro" id="IPR003838">
    <property type="entry name" value="ABC3_permease_C"/>
</dbReference>
<protein>
    <submittedName>
        <fullName evidence="9">Permease</fullName>
    </submittedName>
</protein>
<accession>A0AAN4UBP8</accession>
<evidence type="ECO:0000256" key="3">
    <source>
        <dbReference type="ARBA" id="ARBA00022692"/>
    </source>
</evidence>
<feature type="transmembrane region" description="Helical" evidence="6">
    <location>
        <begin position="21"/>
        <end position="41"/>
    </location>
</feature>
<evidence type="ECO:0000256" key="6">
    <source>
        <dbReference type="PIRNR" id="PIRNR018968"/>
    </source>
</evidence>
<evidence type="ECO:0000256" key="4">
    <source>
        <dbReference type="ARBA" id="ARBA00022989"/>
    </source>
</evidence>
<evidence type="ECO:0000256" key="1">
    <source>
        <dbReference type="ARBA" id="ARBA00004651"/>
    </source>
</evidence>
<dbReference type="RefSeq" id="WP_202583588.1">
    <property type="nucleotide sequence ID" value="NZ_BKBO01000007.1"/>
</dbReference>
<keyword evidence="6" id="KW-0813">Transport</keyword>
<feature type="transmembrane region" description="Helical" evidence="6">
    <location>
        <begin position="554"/>
        <end position="576"/>
    </location>
</feature>
<feature type="transmembrane region" description="Helical" evidence="6">
    <location>
        <begin position="200"/>
        <end position="220"/>
    </location>
</feature>
<dbReference type="EMBL" id="BKBO01000007">
    <property type="protein sequence ID" value="GEQ48769.1"/>
    <property type="molecule type" value="Genomic_DNA"/>
</dbReference>
<reference evidence="9" key="2">
    <citation type="journal article" date="2020" name="Int. Dairy J.">
        <title>Lactic acid bacterial diversity in Brie cheese focusing on salt concentration and pH of isolation medium and characterisation of halophilic and alkaliphilic lactic acid bacterial isolates.</title>
        <authorList>
            <person name="Unno R."/>
            <person name="Matsutani M."/>
            <person name="Suzuki T."/>
            <person name="Kodama K."/>
            <person name="Matsushita H."/>
            <person name="Yamasato K."/>
            <person name="Koizumi Y."/>
            <person name="Ishikawa M."/>
        </authorList>
    </citation>
    <scope>NUCLEOTIDE SEQUENCE</scope>
    <source>
        <strain evidence="9">7C1</strain>
        <strain evidence="8">8C4</strain>
    </source>
</reference>
<reference evidence="9" key="1">
    <citation type="submission" date="2019-08" db="EMBL/GenBank/DDBJ databases">
        <authorList>
            <person name="Ishikawa M."/>
            <person name="Suzuki T."/>
            <person name="Matsutani M."/>
        </authorList>
    </citation>
    <scope>NUCLEOTIDE SEQUENCE</scope>
    <source>
        <strain evidence="9">7C1</strain>
        <strain evidence="8">8C4</strain>
    </source>
</reference>
<keyword evidence="2 6" id="KW-1003">Cell membrane</keyword>
<gene>
    <name evidence="8" type="ORF">TK11N_06210</name>
    <name evidence="9" type="ORF">TK2N_07330</name>
</gene>
<evidence type="ECO:0000256" key="2">
    <source>
        <dbReference type="ARBA" id="ARBA00022475"/>
    </source>
</evidence>
<dbReference type="PANTHER" id="PTHR46795:SF1">
    <property type="entry name" value="ABC TRANSPORTER PERMEASE PROTEIN"/>
    <property type="match status" value="1"/>
</dbReference>
<evidence type="ECO:0000313" key="11">
    <source>
        <dbReference type="Proteomes" id="UP000886607"/>
    </source>
</evidence>
<dbReference type="Proteomes" id="UP000886597">
    <property type="component" value="Unassembled WGS sequence"/>
</dbReference>
<feature type="transmembrane region" description="Helical" evidence="6">
    <location>
        <begin position="145"/>
        <end position="166"/>
    </location>
</feature>
<dbReference type="InterPro" id="IPR052536">
    <property type="entry name" value="ABC-4_Integral_Memb_Prot"/>
</dbReference>
<dbReference type="GO" id="GO:0005886">
    <property type="term" value="C:plasma membrane"/>
    <property type="evidence" value="ECO:0007669"/>
    <property type="project" value="UniProtKB-SubCell"/>
</dbReference>
<feature type="domain" description="ABC3 transporter permease C-terminal" evidence="7">
    <location>
        <begin position="60"/>
        <end position="177"/>
    </location>
</feature>
<dbReference type="InterPro" id="IPR027022">
    <property type="entry name" value="ABC_permease_BceB-typ"/>
</dbReference>
<evidence type="ECO:0000313" key="9">
    <source>
        <dbReference type="EMBL" id="GEQ53889.1"/>
    </source>
</evidence>
<comment type="caution">
    <text evidence="9">The sequence shown here is derived from an EMBL/GenBank/DDBJ whole genome shotgun (WGS) entry which is preliminary data.</text>
</comment>
<comment type="similarity">
    <text evidence="6">Belongs to the ABC-4 integral membrane protein family.</text>
</comment>
<organism evidence="9 10">
    <name type="scientific">Tetragenococcus koreensis</name>
    <dbReference type="NCBI Taxonomy" id="290335"/>
    <lineage>
        <taxon>Bacteria</taxon>
        <taxon>Bacillati</taxon>
        <taxon>Bacillota</taxon>
        <taxon>Bacilli</taxon>
        <taxon>Lactobacillales</taxon>
        <taxon>Enterococcaceae</taxon>
        <taxon>Tetragenococcus</taxon>
    </lineage>
</organism>
<keyword evidence="5 6" id="KW-0472">Membrane</keyword>
<feature type="transmembrane region" description="Helical" evidence="6">
    <location>
        <begin position="226"/>
        <end position="252"/>
    </location>
</feature>
<feature type="transmembrane region" description="Helical" evidence="6">
    <location>
        <begin position="582"/>
        <end position="606"/>
    </location>
</feature>
<keyword evidence="3 6" id="KW-0812">Transmembrane</keyword>
<sequence>MSFNHIVIQNILRDKWTYISYFLSSVFSILIFFLFLLTALHPMMSRINPDSTLGLTIILCSFIVYIFSFVFIVYSMLAFLKKKTKTLGIFMISGASMKQIQKMVFRENMLIAIAAIITAILSGLILSPLFLMIVKNVLQADDFGMYFPVQAIVATLVLFNLLFFIISRFTTRFIKKEEAVQLLKADVTQEKEITPAPFKLLFATTVSIVLFLCMKLNQIFVEDLGLFYYLFLFISLLLTIYFVLTQGMLFLIRRLQNRASYYRKTNLLFVSDLKAKGKTFSHIIYLLTILLVAVFVGTSVLYSSYYSVEENTEAVYPYSFQYVSLPQNPAEQVREEIQQIESTFKQENEQYVSYHSAFKTDQKRRIGFLSNTLYNALGAHKQIMLDNDEYFVVAGNEGTSPDPQLINDYIKEDLQYTDSQQQMLLSTSLQNVYYVVPDGIYEALDYPENQVFAYELANWTEKSEVIQKIEDKITTTPEQRLVSSKVSLYETEKYVKNITFFIGFLLSLIFLSAAMSILYFYLQTSLAEERDKYKGLRKIGLAVSEVRTIVTKELTLLIFAPFAFATVLLFTALITLRNTISVSFLQMTGIGVTIFCLLFILSFFIIRKVYINKLLH</sequence>
<name>A0AAN4UBP8_9ENTE</name>
<proteinExistence type="inferred from homology"/>
<keyword evidence="11" id="KW-1185">Reference proteome</keyword>
<dbReference type="AlphaFoldDB" id="A0AAN4UBP8"/>
<dbReference type="Pfam" id="PF02687">
    <property type="entry name" value="FtsX"/>
    <property type="match status" value="1"/>
</dbReference>
<dbReference type="GO" id="GO:0055085">
    <property type="term" value="P:transmembrane transport"/>
    <property type="evidence" value="ECO:0007669"/>
    <property type="project" value="UniProtKB-UniRule"/>
</dbReference>
<feature type="transmembrane region" description="Helical" evidence="6">
    <location>
        <begin position="53"/>
        <end position="80"/>
    </location>
</feature>
<comment type="subcellular location">
    <subcellularLocation>
        <location evidence="1 6">Cell membrane</location>
        <topology evidence="1 6">Multi-pass membrane protein</topology>
    </subcellularLocation>
</comment>
<feature type="transmembrane region" description="Helical" evidence="6">
    <location>
        <begin position="109"/>
        <end position="133"/>
    </location>
</feature>
<dbReference type="EMBL" id="BKBQ01000008">
    <property type="protein sequence ID" value="GEQ53889.1"/>
    <property type="molecule type" value="Genomic_DNA"/>
</dbReference>
<dbReference type="PANTHER" id="PTHR46795">
    <property type="entry name" value="ABC TRANSPORTER PERMEASE-RELATED-RELATED"/>
    <property type="match status" value="1"/>
</dbReference>
<evidence type="ECO:0000313" key="8">
    <source>
        <dbReference type="EMBL" id="GEQ48769.1"/>
    </source>
</evidence>
<dbReference type="PIRSF" id="PIRSF018968">
    <property type="entry name" value="ABC_permease_BceB"/>
    <property type="match status" value="1"/>
</dbReference>
<evidence type="ECO:0000313" key="10">
    <source>
        <dbReference type="Proteomes" id="UP000886597"/>
    </source>
</evidence>
<evidence type="ECO:0000256" key="5">
    <source>
        <dbReference type="ARBA" id="ARBA00023136"/>
    </source>
</evidence>
<feature type="transmembrane region" description="Helical" evidence="6">
    <location>
        <begin position="283"/>
        <end position="302"/>
    </location>
</feature>
<keyword evidence="4 6" id="KW-1133">Transmembrane helix</keyword>
<dbReference type="Proteomes" id="UP000886607">
    <property type="component" value="Unassembled WGS sequence"/>
</dbReference>
<evidence type="ECO:0000259" key="7">
    <source>
        <dbReference type="Pfam" id="PF02687"/>
    </source>
</evidence>
<feature type="transmembrane region" description="Helical" evidence="6">
    <location>
        <begin position="498"/>
        <end position="522"/>
    </location>
</feature>